<name>A0AAV4PGG5_CAEEX</name>
<comment type="caution">
    <text evidence="1">The sequence shown here is derived from an EMBL/GenBank/DDBJ whole genome shotgun (WGS) entry which is preliminary data.</text>
</comment>
<organism evidence="1 2">
    <name type="scientific">Caerostris extrusa</name>
    <name type="common">Bark spider</name>
    <name type="synonym">Caerostris bankana</name>
    <dbReference type="NCBI Taxonomy" id="172846"/>
    <lineage>
        <taxon>Eukaryota</taxon>
        <taxon>Metazoa</taxon>
        <taxon>Ecdysozoa</taxon>
        <taxon>Arthropoda</taxon>
        <taxon>Chelicerata</taxon>
        <taxon>Arachnida</taxon>
        <taxon>Araneae</taxon>
        <taxon>Araneomorphae</taxon>
        <taxon>Entelegynae</taxon>
        <taxon>Araneoidea</taxon>
        <taxon>Araneidae</taxon>
        <taxon>Caerostris</taxon>
    </lineage>
</organism>
<reference evidence="1 2" key="1">
    <citation type="submission" date="2021-06" db="EMBL/GenBank/DDBJ databases">
        <title>Caerostris extrusa draft genome.</title>
        <authorList>
            <person name="Kono N."/>
            <person name="Arakawa K."/>
        </authorList>
    </citation>
    <scope>NUCLEOTIDE SEQUENCE [LARGE SCALE GENOMIC DNA]</scope>
</reference>
<dbReference type="EMBL" id="BPLR01004614">
    <property type="protein sequence ID" value="GIX96166.1"/>
    <property type="molecule type" value="Genomic_DNA"/>
</dbReference>
<evidence type="ECO:0000313" key="2">
    <source>
        <dbReference type="Proteomes" id="UP001054945"/>
    </source>
</evidence>
<protein>
    <submittedName>
        <fullName evidence="1">Uncharacterized protein</fullName>
    </submittedName>
</protein>
<keyword evidence="2" id="KW-1185">Reference proteome</keyword>
<dbReference type="AlphaFoldDB" id="A0AAV4PGG5"/>
<sequence>MVFLRSRLISSSSILEYFVVQDHSSITILHPYRKLRPSSLQWMGCRLVTCLVGALQPLLGKSVDSLLQEYIPKMKGDCIFVSHLLDFSQKLTSCHLWQSM</sequence>
<accession>A0AAV4PGG5</accession>
<gene>
    <name evidence="1" type="ORF">CEXT_407941</name>
</gene>
<evidence type="ECO:0000313" key="1">
    <source>
        <dbReference type="EMBL" id="GIX96166.1"/>
    </source>
</evidence>
<dbReference type="Proteomes" id="UP001054945">
    <property type="component" value="Unassembled WGS sequence"/>
</dbReference>
<proteinExistence type="predicted"/>